<protein>
    <submittedName>
        <fullName evidence="2">Uncharacterized protein</fullName>
    </submittedName>
</protein>
<dbReference type="AlphaFoldDB" id="A0A508WQJ0"/>
<gene>
    <name evidence="2" type="ORF">EMEDMD4_100065</name>
</gene>
<feature type="region of interest" description="Disordered" evidence="1">
    <location>
        <begin position="37"/>
        <end position="61"/>
    </location>
</feature>
<evidence type="ECO:0000313" key="2">
    <source>
        <dbReference type="EMBL" id="VTZ59077.1"/>
    </source>
</evidence>
<dbReference type="Proteomes" id="UP000507954">
    <property type="component" value="Unassembled WGS sequence"/>
</dbReference>
<reference evidence="2" key="1">
    <citation type="submission" date="2019-06" db="EMBL/GenBank/DDBJ databases">
        <authorList>
            <person name="Le Quere A."/>
            <person name="Colella S."/>
        </authorList>
    </citation>
    <scope>NUCLEOTIDE SEQUENCE</scope>
    <source>
        <strain evidence="2">EmedicaeMD41</strain>
    </source>
</reference>
<evidence type="ECO:0000256" key="1">
    <source>
        <dbReference type="SAM" id="MobiDB-lite"/>
    </source>
</evidence>
<organism evidence="2">
    <name type="scientific">Sinorhizobium medicae</name>
    <dbReference type="NCBI Taxonomy" id="110321"/>
    <lineage>
        <taxon>Bacteria</taxon>
        <taxon>Pseudomonadati</taxon>
        <taxon>Pseudomonadota</taxon>
        <taxon>Alphaproteobacteria</taxon>
        <taxon>Hyphomicrobiales</taxon>
        <taxon>Rhizobiaceae</taxon>
        <taxon>Sinorhizobium/Ensifer group</taxon>
        <taxon>Sinorhizobium</taxon>
    </lineage>
</organism>
<name>A0A508WQJ0_9HYPH</name>
<dbReference type="EMBL" id="CABFNB010000002">
    <property type="protein sequence ID" value="VTZ59077.1"/>
    <property type="molecule type" value="Genomic_DNA"/>
</dbReference>
<proteinExistence type="predicted"/>
<sequence>MKRHPPWFSPISTVLPWYAAVAALSTPRRTGEIELRPISGLRGASGRPVTGAAAKNMEKAR</sequence>
<accession>A0A508WQJ0</accession>